<proteinExistence type="predicted"/>
<dbReference type="Proteomes" id="UP001500842">
    <property type="component" value="Unassembled WGS sequence"/>
</dbReference>
<dbReference type="EMBL" id="BAAAOR010000024">
    <property type="protein sequence ID" value="GAA1523627.1"/>
    <property type="molecule type" value="Genomic_DNA"/>
</dbReference>
<evidence type="ECO:0000313" key="4">
    <source>
        <dbReference type="Proteomes" id="UP001500842"/>
    </source>
</evidence>
<protein>
    <recommendedName>
        <fullName evidence="5">Tryptophan-associated transmembrane protein (Trp_oprn_chp)</fullName>
    </recommendedName>
</protein>
<evidence type="ECO:0000313" key="3">
    <source>
        <dbReference type="EMBL" id="GAA1523627.1"/>
    </source>
</evidence>
<keyword evidence="4" id="KW-1185">Reference proteome</keyword>
<keyword evidence="2" id="KW-1133">Transmembrane helix</keyword>
<evidence type="ECO:0000256" key="2">
    <source>
        <dbReference type="SAM" id="Phobius"/>
    </source>
</evidence>
<sequence>MPETDTEQPERPPAVVIACWLLWFLVAAGLLVCVLVVVRRDDLGSVWSPMQVGDSTVQPVEFVPVILVLYGVTAVLSATLIALFRIGHNWARHSLAAIVVGVILVAVATVRTDPPTMVDGMAIAAAVIGAVTLVFLWHPQSAWFVREAAGKSAGRPVGAAAAAPAEAEAAAEESAAAPVGEPAEEPAADS</sequence>
<evidence type="ECO:0008006" key="5">
    <source>
        <dbReference type="Google" id="ProtNLM"/>
    </source>
</evidence>
<feature type="compositionally biased region" description="Low complexity" evidence="1">
    <location>
        <begin position="164"/>
        <end position="181"/>
    </location>
</feature>
<feature type="region of interest" description="Disordered" evidence="1">
    <location>
        <begin position="164"/>
        <end position="190"/>
    </location>
</feature>
<feature type="transmembrane region" description="Helical" evidence="2">
    <location>
        <begin position="12"/>
        <end position="38"/>
    </location>
</feature>
<keyword evidence="2" id="KW-0472">Membrane</keyword>
<reference evidence="3 4" key="1">
    <citation type="journal article" date="2019" name="Int. J. Syst. Evol. Microbiol.">
        <title>The Global Catalogue of Microorganisms (GCM) 10K type strain sequencing project: providing services to taxonomists for standard genome sequencing and annotation.</title>
        <authorList>
            <consortium name="The Broad Institute Genomics Platform"/>
            <consortium name="The Broad Institute Genome Sequencing Center for Infectious Disease"/>
            <person name="Wu L."/>
            <person name="Ma J."/>
        </authorList>
    </citation>
    <scope>NUCLEOTIDE SEQUENCE [LARGE SCALE GENOMIC DNA]</scope>
    <source>
        <strain evidence="3 4">JCM 14942</strain>
    </source>
</reference>
<keyword evidence="2" id="KW-0812">Transmembrane</keyword>
<name>A0ABN2AQT1_9ACTN</name>
<organism evidence="3 4">
    <name type="scientific">Nocardioides humi</name>
    <dbReference type="NCBI Taxonomy" id="449461"/>
    <lineage>
        <taxon>Bacteria</taxon>
        <taxon>Bacillati</taxon>
        <taxon>Actinomycetota</taxon>
        <taxon>Actinomycetes</taxon>
        <taxon>Propionibacteriales</taxon>
        <taxon>Nocardioidaceae</taxon>
        <taxon>Nocardioides</taxon>
    </lineage>
</organism>
<accession>A0ABN2AQT1</accession>
<feature type="transmembrane region" description="Helical" evidence="2">
    <location>
        <begin position="95"/>
        <end position="112"/>
    </location>
</feature>
<feature type="transmembrane region" description="Helical" evidence="2">
    <location>
        <begin position="62"/>
        <end position="83"/>
    </location>
</feature>
<dbReference type="RefSeq" id="WP_141002931.1">
    <property type="nucleotide sequence ID" value="NZ_BAAAOR010000024.1"/>
</dbReference>
<feature type="transmembrane region" description="Helical" evidence="2">
    <location>
        <begin position="118"/>
        <end position="137"/>
    </location>
</feature>
<gene>
    <name evidence="3" type="ORF">GCM10009788_29270</name>
</gene>
<comment type="caution">
    <text evidence="3">The sequence shown here is derived from an EMBL/GenBank/DDBJ whole genome shotgun (WGS) entry which is preliminary data.</text>
</comment>
<evidence type="ECO:0000256" key="1">
    <source>
        <dbReference type="SAM" id="MobiDB-lite"/>
    </source>
</evidence>